<dbReference type="GO" id="GO:0016747">
    <property type="term" value="F:acyltransferase activity, transferring groups other than amino-acyl groups"/>
    <property type="evidence" value="ECO:0007669"/>
    <property type="project" value="InterPro"/>
</dbReference>
<dbReference type="InterPro" id="IPR000182">
    <property type="entry name" value="GNAT_dom"/>
</dbReference>
<proteinExistence type="predicted"/>
<evidence type="ECO:0000313" key="2">
    <source>
        <dbReference type="EMBL" id="SFQ74616.1"/>
    </source>
</evidence>
<dbReference type="AlphaFoldDB" id="A0A1I6B117"/>
<feature type="domain" description="N-acetyltransferase" evidence="1">
    <location>
        <begin position="1"/>
        <end position="153"/>
    </location>
</feature>
<dbReference type="Pfam" id="PF00583">
    <property type="entry name" value="Acetyltransf_1"/>
    <property type="match status" value="1"/>
</dbReference>
<dbReference type="Proteomes" id="UP000198734">
    <property type="component" value="Unassembled WGS sequence"/>
</dbReference>
<name>A0A1I6B117_9BACI</name>
<dbReference type="STRING" id="126156.SAMN05421670_0066"/>
<dbReference type="EMBL" id="FOXU01000010">
    <property type="protein sequence ID" value="SFQ74616.1"/>
    <property type="molecule type" value="Genomic_DNA"/>
</dbReference>
<organism evidence="2 3">
    <name type="scientific">Psychrobacillus psychrotolerans</name>
    <dbReference type="NCBI Taxonomy" id="126156"/>
    <lineage>
        <taxon>Bacteria</taxon>
        <taxon>Bacillati</taxon>
        <taxon>Bacillota</taxon>
        <taxon>Bacilli</taxon>
        <taxon>Bacillales</taxon>
        <taxon>Bacillaceae</taxon>
        <taxon>Psychrobacillus</taxon>
    </lineage>
</organism>
<dbReference type="CDD" id="cd04301">
    <property type="entry name" value="NAT_SF"/>
    <property type="match status" value="1"/>
</dbReference>
<protein>
    <submittedName>
        <fullName evidence="2">N-acetylglutamate synthase, GNAT family</fullName>
    </submittedName>
</protein>
<keyword evidence="3" id="KW-1185">Reference proteome</keyword>
<accession>A0A1I6B117</accession>
<reference evidence="3" key="1">
    <citation type="submission" date="2016-10" db="EMBL/GenBank/DDBJ databases">
        <authorList>
            <person name="Varghese N."/>
            <person name="Submissions S."/>
        </authorList>
    </citation>
    <scope>NUCLEOTIDE SEQUENCE [LARGE SCALE GENOMIC DNA]</scope>
    <source>
        <strain evidence="3">DSM 11706</strain>
    </source>
</reference>
<dbReference type="SUPFAM" id="SSF55729">
    <property type="entry name" value="Acyl-CoA N-acyltransferases (Nat)"/>
    <property type="match status" value="1"/>
</dbReference>
<evidence type="ECO:0000259" key="1">
    <source>
        <dbReference type="PROSITE" id="PS51186"/>
    </source>
</evidence>
<evidence type="ECO:0000313" key="3">
    <source>
        <dbReference type="Proteomes" id="UP000198734"/>
    </source>
</evidence>
<gene>
    <name evidence="2" type="ORF">SAMN05421670_0066</name>
</gene>
<sequence>MIIRAYKDSDEIGWLRCRVLSFLHTAYFDNVLNKKESYENPAIELVAELNGQIVGLIDVEYEKEEKTVCSRGEGLGGMIWHIAVHPDYYRQGIGEKLLHAAEKQAINIGLNRFEAWTRDDPWVRNWYEKMLFHKVHSYYHIYLEGKEMKNKIQSNIPKLHLVNAFAHYVGDEMEQFKTSSQRIHECVCYEKYLKIQ</sequence>
<dbReference type="RefSeq" id="WP_093538421.1">
    <property type="nucleotide sequence ID" value="NZ_FOXU01000010.1"/>
</dbReference>
<dbReference type="PROSITE" id="PS51186">
    <property type="entry name" value="GNAT"/>
    <property type="match status" value="1"/>
</dbReference>
<dbReference type="InterPro" id="IPR016181">
    <property type="entry name" value="Acyl_CoA_acyltransferase"/>
</dbReference>
<dbReference type="OrthoDB" id="1821130at2"/>
<dbReference type="Gene3D" id="3.40.630.30">
    <property type="match status" value="1"/>
</dbReference>